<dbReference type="RefSeq" id="XP_004228168.1">
    <property type="nucleotide sequence ID" value="XM_004228120.1"/>
</dbReference>
<proteinExistence type="predicted"/>
<dbReference type="VEuPathDB" id="PlasmoDB:PCYB_006990"/>
<dbReference type="Proteomes" id="UP000006319">
    <property type="component" value="Unassembled WGS sequence"/>
</dbReference>
<accession>K6V3K2</accession>
<dbReference type="KEGG" id="pcy:PCYB_006990"/>
<dbReference type="GeneID" id="14696492"/>
<name>K6V3K2_PLACD</name>
<gene>
    <name evidence="1" type="ORF">PCYB_006990</name>
</gene>
<keyword evidence="2" id="KW-1185">Reference proteome</keyword>
<evidence type="ECO:0000313" key="2">
    <source>
        <dbReference type="Proteomes" id="UP000006319"/>
    </source>
</evidence>
<organism evidence="1 2">
    <name type="scientific">Plasmodium cynomolgi (strain B)</name>
    <dbReference type="NCBI Taxonomy" id="1120755"/>
    <lineage>
        <taxon>Eukaryota</taxon>
        <taxon>Sar</taxon>
        <taxon>Alveolata</taxon>
        <taxon>Apicomplexa</taxon>
        <taxon>Aconoidasida</taxon>
        <taxon>Haemosporida</taxon>
        <taxon>Plasmodiidae</taxon>
        <taxon>Plasmodium</taxon>
        <taxon>Plasmodium (Plasmodium)</taxon>
    </lineage>
</organism>
<dbReference type="AlphaFoldDB" id="K6V3K2"/>
<protein>
    <submittedName>
        <fullName evidence="1">CYIR protein</fullName>
    </submittedName>
</protein>
<sequence length="78" mass="9532">MWTNVKNYLNYVNLNYKPLDITKYFWTLKLYNEKCLDLVICNEHNEDVTYEAYIMDDEIITQYKDFDAYKASSEPKKR</sequence>
<reference evidence="1 2" key="1">
    <citation type="journal article" date="2012" name="Nat. Genet.">
        <title>Plasmodium cynomolgi genome sequences provide insight into Plasmodium vivax and the monkey malaria clade.</title>
        <authorList>
            <person name="Tachibana S."/>
            <person name="Sullivan S.A."/>
            <person name="Kawai S."/>
            <person name="Nakamura S."/>
            <person name="Kim H.R."/>
            <person name="Goto N."/>
            <person name="Arisue N."/>
            <person name="Palacpac N.M.Q."/>
            <person name="Honma H."/>
            <person name="Yagi M."/>
            <person name="Tougan T."/>
            <person name="Katakai Y."/>
            <person name="Kaneko O."/>
            <person name="Mita T."/>
            <person name="Kita K."/>
            <person name="Yasutomi Y."/>
            <person name="Sutton P.L."/>
            <person name="Shakhbatyan R."/>
            <person name="Horii T."/>
            <person name="Yasunaga T."/>
            <person name="Barnwell J.W."/>
            <person name="Escalante A.A."/>
            <person name="Carlton J.M."/>
            <person name="Tanabe K."/>
        </authorList>
    </citation>
    <scope>NUCLEOTIDE SEQUENCE [LARGE SCALE GENOMIC DNA]</scope>
    <source>
        <strain evidence="1 2">B</strain>
    </source>
</reference>
<evidence type="ECO:0000313" key="1">
    <source>
        <dbReference type="EMBL" id="GAB69950.1"/>
    </source>
</evidence>
<dbReference type="EMBL" id="DF158250">
    <property type="protein sequence ID" value="GAB69950.1"/>
    <property type="molecule type" value="Genomic_DNA"/>
</dbReference>